<dbReference type="EMBL" id="BMIF01000002">
    <property type="protein sequence ID" value="GGA57803.1"/>
    <property type="molecule type" value="Genomic_DNA"/>
</dbReference>
<gene>
    <name evidence="1" type="ORF">GCM10011385_09150</name>
</gene>
<dbReference type="Proteomes" id="UP000636264">
    <property type="component" value="Unassembled WGS sequence"/>
</dbReference>
<sequence length="103" mass="11267">MKILAANRLIDGIAVWLGPNGNWVEDIRDADVVRDATGEEQLLATARDAFGNNLIVDPELIDVDLIDGEVIPRRLRERIRAAGPSIHPNLGKQAARNAVVHLT</sequence>
<dbReference type="RefSeq" id="WP_188719768.1">
    <property type="nucleotide sequence ID" value="NZ_BMIF01000002.1"/>
</dbReference>
<evidence type="ECO:0008006" key="3">
    <source>
        <dbReference type="Google" id="ProtNLM"/>
    </source>
</evidence>
<dbReference type="InterPro" id="IPR021270">
    <property type="entry name" value="DUF2849"/>
</dbReference>
<proteinExistence type="predicted"/>
<reference evidence="1" key="1">
    <citation type="journal article" date="2014" name="Int. J. Syst. Evol. Microbiol.">
        <title>Complete genome sequence of Corynebacterium casei LMG S-19264T (=DSM 44701T), isolated from a smear-ripened cheese.</title>
        <authorList>
            <consortium name="US DOE Joint Genome Institute (JGI-PGF)"/>
            <person name="Walter F."/>
            <person name="Albersmeier A."/>
            <person name="Kalinowski J."/>
            <person name="Ruckert C."/>
        </authorList>
    </citation>
    <scope>NUCLEOTIDE SEQUENCE</scope>
    <source>
        <strain evidence="1">CGMCC 1.15320</strain>
    </source>
</reference>
<reference evidence="1" key="2">
    <citation type="submission" date="2020-09" db="EMBL/GenBank/DDBJ databases">
        <authorList>
            <person name="Sun Q."/>
            <person name="Zhou Y."/>
        </authorList>
    </citation>
    <scope>NUCLEOTIDE SEQUENCE</scope>
    <source>
        <strain evidence="1">CGMCC 1.15320</strain>
    </source>
</reference>
<accession>A0A916RJ52</accession>
<protein>
    <recommendedName>
        <fullName evidence="3">Nitrite reductase</fullName>
    </recommendedName>
</protein>
<evidence type="ECO:0000313" key="1">
    <source>
        <dbReference type="EMBL" id="GGA57803.1"/>
    </source>
</evidence>
<keyword evidence="2" id="KW-1185">Reference proteome</keyword>
<name>A0A916RJ52_9HYPH</name>
<dbReference type="AlphaFoldDB" id="A0A916RJ52"/>
<organism evidence="1 2">
    <name type="scientific">Nitratireductor aestuarii</name>
    <dbReference type="NCBI Taxonomy" id="1735103"/>
    <lineage>
        <taxon>Bacteria</taxon>
        <taxon>Pseudomonadati</taxon>
        <taxon>Pseudomonadota</taxon>
        <taxon>Alphaproteobacteria</taxon>
        <taxon>Hyphomicrobiales</taxon>
        <taxon>Phyllobacteriaceae</taxon>
        <taxon>Nitratireductor</taxon>
    </lineage>
</organism>
<dbReference type="Pfam" id="PF11011">
    <property type="entry name" value="DUF2849"/>
    <property type="match status" value="1"/>
</dbReference>
<evidence type="ECO:0000313" key="2">
    <source>
        <dbReference type="Proteomes" id="UP000636264"/>
    </source>
</evidence>
<comment type="caution">
    <text evidence="1">The sequence shown here is derived from an EMBL/GenBank/DDBJ whole genome shotgun (WGS) entry which is preliminary data.</text>
</comment>